<evidence type="ECO:0008006" key="8">
    <source>
        <dbReference type="Google" id="ProtNLM"/>
    </source>
</evidence>
<feature type="chain" id="PRO_5015080655" description="Galactose oxidase-like Early set domain-containing protein" evidence="2">
    <location>
        <begin position="28"/>
        <end position="570"/>
    </location>
</feature>
<gene>
    <name evidence="5" type="ORF">CUMW_120400</name>
    <name evidence="6" type="ORF">CUMW_120410</name>
</gene>
<name>A0A2H5PB60_CITUN</name>
<accession>A0A2H5PB60</accession>
<dbReference type="SMR" id="A0A2H5PB60"/>
<dbReference type="Gene3D" id="2.60.40.10">
    <property type="entry name" value="Immunoglobulins"/>
    <property type="match status" value="1"/>
</dbReference>
<evidence type="ECO:0000259" key="4">
    <source>
        <dbReference type="Pfam" id="PF09118"/>
    </source>
</evidence>
<proteinExistence type="predicted"/>
<comment type="caution">
    <text evidence="6">The sequence shown here is derived from an EMBL/GenBank/DDBJ whole genome shotgun (WGS) entry which is preliminary data.</text>
</comment>
<dbReference type="InterPro" id="IPR013783">
    <property type="entry name" value="Ig-like_fold"/>
</dbReference>
<feature type="domain" description="Glyoxal oxidase N-terminal" evidence="3">
    <location>
        <begin position="49"/>
        <end position="454"/>
    </location>
</feature>
<evidence type="ECO:0000259" key="3">
    <source>
        <dbReference type="Pfam" id="PF07250"/>
    </source>
</evidence>
<evidence type="ECO:0000313" key="6">
    <source>
        <dbReference type="EMBL" id="GAY49609.1"/>
    </source>
</evidence>
<dbReference type="AlphaFoldDB" id="A0A2H5PB60"/>
<evidence type="ECO:0000313" key="5">
    <source>
        <dbReference type="EMBL" id="GAY49608.1"/>
    </source>
</evidence>
<dbReference type="Gene3D" id="2.130.10.80">
    <property type="entry name" value="Galactose oxidase/kelch, beta-propeller"/>
    <property type="match status" value="1"/>
</dbReference>
<dbReference type="InterPro" id="IPR015202">
    <property type="entry name" value="GO-like_E_set"/>
</dbReference>
<evidence type="ECO:0000256" key="2">
    <source>
        <dbReference type="SAM" id="SignalP"/>
    </source>
</evidence>
<keyword evidence="1 2" id="KW-0732">Signal</keyword>
<dbReference type="SUPFAM" id="SSF50965">
    <property type="entry name" value="Galactose oxidase, central domain"/>
    <property type="match status" value="1"/>
</dbReference>
<protein>
    <recommendedName>
        <fullName evidence="8">Galactose oxidase-like Early set domain-containing protein</fullName>
    </recommendedName>
</protein>
<dbReference type="CDD" id="cd02851">
    <property type="entry name" value="E_set_GO_C"/>
    <property type="match status" value="1"/>
</dbReference>
<dbReference type="InterPro" id="IPR037293">
    <property type="entry name" value="Gal_Oxidase_central_sf"/>
</dbReference>
<evidence type="ECO:0000256" key="1">
    <source>
        <dbReference type="ARBA" id="ARBA00022729"/>
    </source>
</evidence>
<dbReference type="InterPro" id="IPR009880">
    <property type="entry name" value="Glyoxal_oxidase_N"/>
</dbReference>
<dbReference type="SUPFAM" id="SSF81296">
    <property type="entry name" value="E set domains"/>
    <property type="match status" value="1"/>
</dbReference>
<dbReference type="Proteomes" id="UP000236630">
    <property type="component" value="Unassembled WGS sequence"/>
</dbReference>
<dbReference type="PANTHER" id="PTHR32208:SF93">
    <property type="entry name" value="ALDEHYDE OXIDASE GLOX1"/>
    <property type="match status" value="1"/>
</dbReference>
<evidence type="ECO:0000313" key="7">
    <source>
        <dbReference type="Proteomes" id="UP000236630"/>
    </source>
</evidence>
<dbReference type="EMBL" id="BDQV01000054">
    <property type="protein sequence ID" value="GAY49608.1"/>
    <property type="molecule type" value="Genomic_DNA"/>
</dbReference>
<dbReference type="InterPro" id="IPR014756">
    <property type="entry name" value="Ig_E-set"/>
</dbReference>
<dbReference type="PANTHER" id="PTHR32208">
    <property type="entry name" value="SECRETED PROTEIN-RELATED"/>
    <property type="match status" value="1"/>
</dbReference>
<dbReference type="Pfam" id="PF09118">
    <property type="entry name" value="GO-like_E_set"/>
    <property type="match status" value="1"/>
</dbReference>
<dbReference type="STRING" id="55188.A0A2H5PB60"/>
<keyword evidence="7" id="KW-1185">Reference proteome</keyword>
<dbReference type="InterPro" id="IPR011043">
    <property type="entry name" value="Gal_Oxase/kelch_b-propeller"/>
</dbReference>
<organism evidence="6 7">
    <name type="scientific">Citrus unshiu</name>
    <name type="common">Satsuma mandarin</name>
    <name type="synonym">Citrus nobilis var. unshiu</name>
    <dbReference type="NCBI Taxonomy" id="55188"/>
    <lineage>
        <taxon>Eukaryota</taxon>
        <taxon>Viridiplantae</taxon>
        <taxon>Streptophyta</taxon>
        <taxon>Embryophyta</taxon>
        <taxon>Tracheophyta</taxon>
        <taxon>Spermatophyta</taxon>
        <taxon>Magnoliopsida</taxon>
        <taxon>eudicotyledons</taxon>
        <taxon>Gunneridae</taxon>
        <taxon>Pentapetalae</taxon>
        <taxon>rosids</taxon>
        <taxon>malvids</taxon>
        <taxon>Sapindales</taxon>
        <taxon>Rutaceae</taxon>
        <taxon>Aurantioideae</taxon>
        <taxon>Citrus</taxon>
    </lineage>
</organism>
<dbReference type="EMBL" id="BDQV01000054">
    <property type="protein sequence ID" value="GAY49609.1"/>
    <property type="molecule type" value="Genomic_DNA"/>
</dbReference>
<reference evidence="6 7" key="1">
    <citation type="journal article" date="2017" name="Front. Genet.">
        <title>Draft sequencing of the heterozygous diploid genome of Satsuma (Citrus unshiu Marc.) using a hybrid assembly approach.</title>
        <authorList>
            <person name="Shimizu T."/>
            <person name="Tanizawa Y."/>
            <person name="Mochizuki T."/>
            <person name="Nagasaki H."/>
            <person name="Yoshioka T."/>
            <person name="Toyoda A."/>
            <person name="Fujiyama A."/>
            <person name="Kaminuma E."/>
            <person name="Nakamura Y."/>
        </authorList>
    </citation>
    <scope>NUCLEOTIDE SEQUENCE [LARGE SCALE GENOMIC DNA]</scope>
    <source>
        <strain evidence="7">cv. Miyagawa wase</strain>
    </source>
</reference>
<sequence length="570" mass="63075">MAKASSKKVQSLILLAAVLLLVNNAAAAPAGGFLGSWELISQNAGISAMHTQLLPKTDQIAVFDASVWHISRLQLPQEKRPCFWHHNKLTNQTAEDCWCHSIFYDYNKNAVKALKVQSDTWCSSGGLSADGRLVSTGGFQYGAKAIRYLWGCDTCDWVEYPEGLAEPRWYSTQVMLSDGSFLVYGGRDAFSYEYVPVEKESNKAAIAFPFLFETQDFLERPGNPKGRFRLENNLYPFVYLLPDGNVYVFANNRSVVHDPKANKIIREFPQLPGGARSYPATGTSVLLPLYLPRDTNKPVDAEVLICGGSVREGLYLGEEEKRFVNALDDCARMVVTSPNPEWKIEKMPAPRTMADGVLLPNGEVLIINGADLGSGGWHCADKPSLKPMLYRPNAPEGQRFAELAPTDIPRMYHSVANLLPDGKVFVGGSNDNDGYFEFAKFPTELRLEKFTPPYLAPEYAALRPAILEDQSDKAATYGKWVYLRVKSSEPLTINYVQVSIVAPPFVTHGISMNQRMLFLSVIELKNNVAPGVDEVVVAAPPTSALAPPGYYLLSVVNQGIPSHSIWFHLK</sequence>
<dbReference type="Pfam" id="PF07250">
    <property type="entry name" value="Glyoxal_oxid_N"/>
    <property type="match status" value="1"/>
</dbReference>
<feature type="domain" description="Galactose oxidase-like Early set" evidence="4">
    <location>
        <begin position="463"/>
        <end position="568"/>
    </location>
</feature>
<feature type="signal peptide" evidence="2">
    <location>
        <begin position="1"/>
        <end position="27"/>
    </location>
</feature>